<dbReference type="Proteomes" id="UP000027186">
    <property type="component" value="Chromosome"/>
</dbReference>
<keyword evidence="6" id="KW-1185">Reference proteome</keyword>
<sequence>MTDDHSPVDHSLVIEHANRFEAIAAEGFEGRPYRDALVHLAQHVTAHPDLAPRVAHALRMMIGFIEDSDPAKRFGPKVAILREAVGLLEG</sequence>
<protein>
    <submittedName>
        <fullName evidence="1">Uncharacterized protein</fullName>
    </submittedName>
</protein>
<reference evidence="2 6" key="3">
    <citation type="submission" date="2024-11" db="EMBL/GenBank/DDBJ databases">
        <title>Draft genome sequences of two bacteria associated to sugarcane roots in Colombia.</title>
        <authorList>
            <person name="Pardo-Diaz S."/>
            <person name="Masmela-Mendoza J."/>
            <person name="Delgadillo-Duran P."/>
            <person name="Bautista E.J."/>
            <person name="Rojas-Tapias D.F."/>
        </authorList>
    </citation>
    <scope>NUCLEOTIDE SEQUENCE [LARGE SCALE GENOMIC DNA]</scope>
    <source>
        <strain evidence="2 6">Ap18</strain>
    </source>
</reference>
<organism evidence="1 4">
    <name type="scientific">Azospirillum argentinense</name>
    <dbReference type="NCBI Taxonomy" id="2970906"/>
    <lineage>
        <taxon>Bacteria</taxon>
        <taxon>Pseudomonadati</taxon>
        <taxon>Pseudomonadota</taxon>
        <taxon>Alphaproteobacteria</taxon>
        <taxon>Rhodospirillales</taxon>
        <taxon>Azospirillaceae</taxon>
        <taxon>Azospirillum</taxon>
    </lineage>
</organism>
<evidence type="ECO:0000313" key="3">
    <source>
        <dbReference type="EMBL" id="PNQ98679.1"/>
    </source>
</evidence>
<dbReference type="KEGG" id="abq:ABAZ39_00160"/>
<dbReference type="AlphaFoldDB" id="A0A060DCA9"/>
<evidence type="ECO:0000313" key="4">
    <source>
        <dbReference type="Proteomes" id="UP000027186"/>
    </source>
</evidence>
<evidence type="ECO:0000313" key="6">
    <source>
        <dbReference type="Proteomes" id="UP001628281"/>
    </source>
</evidence>
<dbReference type="RefSeq" id="WP_014238775.1">
    <property type="nucleotide sequence ID" value="NZ_CP007793.1"/>
</dbReference>
<dbReference type="EMBL" id="JBJLSN010000004">
    <property type="protein sequence ID" value="MFL7900299.1"/>
    <property type="molecule type" value="Genomic_DNA"/>
</dbReference>
<reference evidence="1 4" key="1">
    <citation type="journal article" date="2014" name="Genome Announc.">
        <title>Complete Genome Sequence of the Model Rhizosphere Strain Azospirillum brasilense Az39, Successfully Applied in Agriculture.</title>
        <authorList>
            <person name="Rivera D."/>
            <person name="Revale S."/>
            <person name="Molina R."/>
            <person name="Gualpa J."/>
            <person name="Puente M."/>
            <person name="Maroniche G."/>
            <person name="Paris G."/>
            <person name="Baker D."/>
            <person name="Clavijo B."/>
            <person name="McLay K."/>
            <person name="Spaepen S."/>
            <person name="Perticari A."/>
            <person name="Vazquez M."/>
            <person name="Wisniewski-Dye F."/>
            <person name="Watkins C."/>
            <person name="Martinez-Abarca F."/>
            <person name="Vanderleyden J."/>
            <person name="Cassan F."/>
        </authorList>
    </citation>
    <scope>NUCLEOTIDE SEQUENCE [LARGE SCALE GENOMIC DNA]</scope>
    <source>
        <strain evidence="1 4">Az39</strain>
    </source>
</reference>
<proteinExistence type="predicted"/>
<name>A0A060DCA9_9PROT</name>
<dbReference type="Proteomes" id="UP001628281">
    <property type="component" value="Unassembled WGS sequence"/>
</dbReference>
<evidence type="ECO:0000313" key="5">
    <source>
        <dbReference type="Proteomes" id="UP000236268"/>
    </source>
</evidence>
<gene>
    <name evidence="1" type="ORF">ABAZ39_00160</name>
    <name evidence="2" type="ORF">ACJ41P_04135</name>
    <name evidence="3" type="ORF">C1S70_12020</name>
</gene>
<accession>A0A060DCA9</accession>
<evidence type="ECO:0000313" key="1">
    <source>
        <dbReference type="EMBL" id="AIB10457.1"/>
    </source>
</evidence>
<dbReference type="Proteomes" id="UP000236268">
    <property type="component" value="Unassembled WGS sequence"/>
</dbReference>
<evidence type="ECO:0000313" key="2">
    <source>
        <dbReference type="EMBL" id="MFL7900299.1"/>
    </source>
</evidence>
<dbReference type="EMBL" id="POWG01000011">
    <property type="protein sequence ID" value="PNQ98679.1"/>
    <property type="molecule type" value="Genomic_DNA"/>
</dbReference>
<reference evidence="3 5" key="2">
    <citation type="submission" date="2018-01" db="EMBL/GenBank/DDBJ databases">
        <title>Whole genome sequence of Azospirillum brasilense REC3 isolated from strawberry roots.</title>
        <authorList>
            <person name="Fontana C.A."/>
            <person name="Salazar S.M."/>
            <person name="Bassi D."/>
            <person name="Puglisi E."/>
            <person name="Lovaisa N.C."/>
            <person name="Toffoli L.M."/>
            <person name="Pedraza R."/>
            <person name="Cocconcelli P.S."/>
        </authorList>
    </citation>
    <scope>NUCLEOTIDE SEQUENCE [LARGE SCALE GENOMIC DNA]</scope>
    <source>
        <strain evidence="3 5">REC3</strain>
    </source>
</reference>
<dbReference type="EMBL" id="CP007793">
    <property type="protein sequence ID" value="AIB10457.1"/>
    <property type="molecule type" value="Genomic_DNA"/>
</dbReference>
<dbReference type="OrthoDB" id="7306196at2"/>
<accession>A0A2K1G1X0</accession>